<dbReference type="AlphaFoldDB" id="A0A1E5GD63"/>
<keyword evidence="3" id="KW-1185">Reference proteome</keyword>
<organism evidence="2 3">
    <name type="scientific">Enterococcus termitis</name>
    <dbReference type="NCBI Taxonomy" id="332950"/>
    <lineage>
        <taxon>Bacteria</taxon>
        <taxon>Bacillati</taxon>
        <taxon>Bacillota</taxon>
        <taxon>Bacilli</taxon>
        <taxon>Lactobacillales</taxon>
        <taxon>Enterococcaceae</taxon>
        <taxon>Enterococcus</taxon>
    </lineage>
</organism>
<keyword evidence="1" id="KW-1133">Transmembrane helix</keyword>
<comment type="caution">
    <text evidence="2">The sequence shown here is derived from an EMBL/GenBank/DDBJ whole genome shotgun (WGS) entry which is preliminary data.</text>
</comment>
<accession>A0A1E5GD63</accession>
<protein>
    <submittedName>
        <fullName evidence="2">Uncharacterized protein</fullName>
    </submittedName>
</protein>
<dbReference type="EMBL" id="MIJY01000043">
    <property type="protein sequence ID" value="OEG10591.1"/>
    <property type="molecule type" value="Genomic_DNA"/>
</dbReference>
<evidence type="ECO:0000313" key="2">
    <source>
        <dbReference type="EMBL" id="OEG10591.1"/>
    </source>
</evidence>
<dbReference type="Proteomes" id="UP000095094">
    <property type="component" value="Unassembled WGS sequence"/>
</dbReference>
<feature type="transmembrane region" description="Helical" evidence="1">
    <location>
        <begin position="12"/>
        <end position="31"/>
    </location>
</feature>
<dbReference type="RefSeq" id="WP_069664372.1">
    <property type="nucleotide sequence ID" value="NZ_JBHUJJ010000001.1"/>
</dbReference>
<sequence>MKHLYKTMMFETSLYYGLLAIVLPLIYAVTYHVTFISVFNTEWLAVTLFLYPIILLLSTIRYGYSRMRKASHL</sequence>
<keyword evidence="1" id="KW-0812">Transmembrane</keyword>
<evidence type="ECO:0000313" key="3">
    <source>
        <dbReference type="Proteomes" id="UP000095094"/>
    </source>
</evidence>
<gene>
    <name evidence="2" type="ORF">BCR25_08980</name>
</gene>
<proteinExistence type="predicted"/>
<keyword evidence="1" id="KW-0472">Membrane</keyword>
<name>A0A1E5GD63_9ENTE</name>
<reference evidence="3" key="1">
    <citation type="submission" date="2016-09" db="EMBL/GenBank/DDBJ databases">
        <authorList>
            <person name="Gulvik C.A."/>
        </authorList>
    </citation>
    <scope>NUCLEOTIDE SEQUENCE [LARGE SCALE GENOMIC DNA]</scope>
    <source>
        <strain evidence="3">LMG 8895</strain>
    </source>
</reference>
<evidence type="ECO:0000256" key="1">
    <source>
        <dbReference type="SAM" id="Phobius"/>
    </source>
</evidence>
<dbReference type="OrthoDB" id="2191883at2"/>
<feature type="transmembrane region" description="Helical" evidence="1">
    <location>
        <begin position="43"/>
        <end position="64"/>
    </location>
</feature>